<reference evidence="2" key="1">
    <citation type="submission" date="2016-10" db="EMBL/GenBank/DDBJ databases">
        <authorList>
            <person name="Varghese N."/>
            <person name="Submissions S."/>
        </authorList>
    </citation>
    <scope>NUCLEOTIDE SEQUENCE [LARGE SCALE GENOMIC DNA]</scope>
    <source>
        <strain evidence="2">CGMCC 1.10218</strain>
    </source>
</reference>
<dbReference type="GO" id="GO:0016874">
    <property type="term" value="F:ligase activity"/>
    <property type="evidence" value="ECO:0007669"/>
    <property type="project" value="UniProtKB-KW"/>
</dbReference>
<dbReference type="EMBL" id="FNZA01000003">
    <property type="protein sequence ID" value="SEJ05138.1"/>
    <property type="molecule type" value="Genomic_DNA"/>
</dbReference>
<evidence type="ECO:0000313" key="1">
    <source>
        <dbReference type="EMBL" id="SEJ05138.1"/>
    </source>
</evidence>
<keyword evidence="1" id="KW-0436">Ligase</keyword>
<organism evidence="1 2">
    <name type="scientific">Deinococcus reticulitermitis</name>
    <dbReference type="NCBI Taxonomy" id="856736"/>
    <lineage>
        <taxon>Bacteria</taxon>
        <taxon>Thermotogati</taxon>
        <taxon>Deinococcota</taxon>
        <taxon>Deinococci</taxon>
        <taxon>Deinococcales</taxon>
        <taxon>Deinococcaceae</taxon>
        <taxon>Deinococcus</taxon>
    </lineage>
</organism>
<dbReference type="Gene3D" id="3.90.1140.10">
    <property type="entry name" value="Cyclic phosphodiesterase"/>
    <property type="match status" value="1"/>
</dbReference>
<protein>
    <submittedName>
        <fullName evidence="1">2'-5' RNA ligase superfamily protein</fullName>
    </submittedName>
</protein>
<proteinExistence type="predicted"/>
<dbReference type="OrthoDB" id="70764at2"/>
<gene>
    <name evidence="1" type="ORF">SAMN04488058_103202</name>
</gene>
<dbReference type="STRING" id="856736.SAMN04488058_103202"/>
<evidence type="ECO:0000313" key="2">
    <source>
        <dbReference type="Proteomes" id="UP000199223"/>
    </source>
</evidence>
<dbReference type="Pfam" id="PF13563">
    <property type="entry name" value="2_5_RNA_ligase2"/>
    <property type="match status" value="1"/>
</dbReference>
<dbReference type="SUPFAM" id="SSF55144">
    <property type="entry name" value="LigT-like"/>
    <property type="match status" value="1"/>
</dbReference>
<accession>A0A1H6VKK0</accession>
<dbReference type="Proteomes" id="UP000199223">
    <property type="component" value="Unassembled WGS sequence"/>
</dbReference>
<keyword evidence="2" id="KW-1185">Reference proteome</keyword>
<dbReference type="AlphaFoldDB" id="A0A1H6VKK0"/>
<name>A0A1H6VKK0_9DEIO</name>
<sequence>MASAQPSFLLSVRPPAELAARVERFRRAQGVRDAAAIPHITVKARSGLTPDLEWLGVARAVVAGTPPIAAEIGGARLFRHGAALYLVVRSPDAVRLHMALLAALKPPQRFGYEGPQMTPHLSLALARRGVDLGEVGLAARTEFADLDAEPLVFTARTVTLMKKPGPGGFYAPVEEWLLGGAAYGEGEHLPVS</sequence>
<dbReference type="InterPro" id="IPR009097">
    <property type="entry name" value="Cyclic_Pdiesterase"/>
</dbReference>